<evidence type="ECO:0000256" key="1">
    <source>
        <dbReference type="ARBA" id="ARBA00022679"/>
    </source>
</evidence>
<gene>
    <name evidence="4" type="primary">sseB</name>
    <name evidence="4" type="ORF">NEOCIP111885_01925</name>
</gene>
<proteinExistence type="predicted"/>
<dbReference type="InterPro" id="IPR001763">
    <property type="entry name" value="Rhodanese-like_dom"/>
</dbReference>
<dbReference type="RefSeq" id="WP_230496476.1">
    <property type="nucleotide sequence ID" value="NZ_CAKJTG010000009.1"/>
</dbReference>
<dbReference type="SMART" id="SM00450">
    <property type="entry name" value="RHOD"/>
    <property type="match status" value="2"/>
</dbReference>
<accession>A0A9C7G9J4</accession>
<dbReference type="FunFam" id="3.40.250.10:FF:000035">
    <property type="entry name" value="Thiosulfate sulfurtransferase"/>
    <property type="match status" value="1"/>
</dbReference>
<dbReference type="Gene3D" id="3.40.250.10">
    <property type="entry name" value="Rhodanese-like domain"/>
    <property type="match status" value="2"/>
</dbReference>
<feature type="domain" description="Rhodanese" evidence="3">
    <location>
        <begin position="166"/>
        <end position="275"/>
    </location>
</feature>
<dbReference type="PANTHER" id="PTHR11364">
    <property type="entry name" value="THIOSULFATE SULFERTANSFERASE"/>
    <property type="match status" value="1"/>
</dbReference>
<name>A0A9C7G9J4_9BACI</name>
<dbReference type="GO" id="GO:0004792">
    <property type="term" value="F:thiosulfate-cyanide sulfurtransferase activity"/>
    <property type="evidence" value="ECO:0007669"/>
    <property type="project" value="UniProtKB-EC"/>
</dbReference>
<evidence type="ECO:0000313" key="4">
    <source>
        <dbReference type="EMBL" id="CAG9608233.1"/>
    </source>
</evidence>
<keyword evidence="1 4" id="KW-0808">Transferase</keyword>
<sequence>MKNIVDKEWLKSRLGSPNLVLLDCRFSLANPRAGEEAYQLSHLPGAVYCHLEKDLSGPVVKHGGRHPLPNLQSLSAFLESAGISNQTVVVAYDNGEGAFAARLWWLMKYLGHEEVFVLNGGYKNWEQSGYPVDANIPEPAKATYEIRLQPERMAIYEEVKGIVEEGTQNTILIDSREPKRYLGIEEPIDKVAGRIPGAINKFWNDGFENGQFKSLSEQLLRFSEVGKDTSVIVYCGSGVTAAPNYLVLDELGFNNLKLYVGSYSDWVSYEDNKIEGI</sequence>
<dbReference type="PANTHER" id="PTHR11364:SF27">
    <property type="entry name" value="SULFURTRANSFERASE"/>
    <property type="match status" value="1"/>
</dbReference>
<dbReference type="EMBL" id="CAKJTG010000009">
    <property type="protein sequence ID" value="CAG9608233.1"/>
    <property type="molecule type" value="Genomic_DNA"/>
</dbReference>
<organism evidence="4 5">
    <name type="scientific">Pseudoneobacillus rhizosphaerae</name>
    <dbReference type="NCBI Taxonomy" id="2880968"/>
    <lineage>
        <taxon>Bacteria</taxon>
        <taxon>Bacillati</taxon>
        <taxon>Bacillota</taxon>
        <taxon>Bacilli</taxon>
        <taxon>Bacillales</taxon>
        <taxon>Bacillaceae</taxon>
        <taxon>Pseudoneobacillus</taxon>
    </lineage>
</organism>
<keyword evidence="2" id="KW-0677">Repeat</keyword>
<dbReference type="InterPro" id="IPR045078">
    <property type="entry name" value="TST/MPST-like"/>
</dbReference>
<dbReference type="CDD" id="cd01448">
    <property type="entry name" value="TST_Repeat_1"/>
    <property type="match status" value="1"/>
</dbReference>
<dbReference type="CDD" id="cd01449">
    <property type="entry name" value="TST_Repeat_2"/>
    <property type="match status" value="1"/>
</dbReference>
<evidence type="ECO:0000259" key="3">
    <source>
        <dbReference type="PROSITE" id="PS50206"/>
    </source>
</evidence>
<protein>
    <submittedName>
        <fullName evidence="4">Thiosulfate sulfurtransferase SseB</fullName>
        <ecNumber evidence="4">2.8.1.1</ecNumber>
    </submittedName>
</protein>
<feature type="domain" description="Rhodanese" evidence="3">
    <location>
        <begin position="15"/>
        <end position="134"/>
    </location>
</feature>
<dbReference type="AlphaFoldDB" id="A0A9C7G9J4"/>
<dbReference type="InterPro" id="IPR036873">
    <property type="entry name" value="Rhodanese-like_dom_sf"/>
</dbReference>
<dbReference type="PROSITE" id="PS50206">
    <property type="entry name" value="RHODANESE_3"/>
    <property type="match status" value="2"/>
</dbReference>
<dbReference type="SUPFAM" id="SSF52821">
    <property type="entry name" value="Rhodanese/Cell cycle control phosphatase"/>
    <property type="match status" value="2"/>
</dbReference>
<comment type="caution">
    <text evidence="4">The sequence shown here is derived from an EMBL/GenBank/DDBJ whole genome shotgun (WGS) entry which is preliminary data.</text>
</comment>
<evidence type="ECO:0000313" key="5">
    <source>
        <dbReference type="Proteomes" id="UP000789845"/>
    </source>
</evidence>
<dbReference type="Pfam" id="PF00581">
    <property type="entry name" value="Rhodanese"/>
    <property type="match status" value="2"/>
</dbReference>
<dbReference type="Proteomes" id="UP000789845">
    <property type="component" value="Unassembled WGS sequence"/>
</dbReference>
<evidence type="ECO:0000256" key="2">
    <source>
        <dbReference type="ARBA" id="ARBA00022737"/>
    </source>
</evidence>
<dbReference type="EC" id="2.8.1.1" evidence="4"/>
<reference evidence="4" key="1">
    <citation type="submission" date="2021-10" db="EMBL/GenBank/DDBJ databases">
        <authorList>
            <person name="Criscuolo A."/>
        </authorList>
    </citation>
    <scope>NUCLEOTIDE SEQUENCE</scope>
    <source>
        <strain evidence="4">CIP111885</strain>
    </source>
</reference>
<keyword evidence="5" id="KW-1185">Reference proteome</keyword>